<keyword evidence="2" id="KW-1185">Reference proteome</keyword>
<dbReference type="EC" id="3.1.2.-" evidence="1"/>
<dbReference type="Pfam" id="PF13279">
    <property type="entry name" value="4HBT_2"/>
    <property type="match status" value="1"/>
</dbReference>
<dbReference type="AlphaFoldDB" id="A0A840XR79"/>
<proteinExistence type="predicted"/>
<evidence type="ECO:0000313" key="2">
    <source>
        <dbReference type="Proteomes" id="UP000562254"/>
    </source>
</evidence>
<dbReference type="GO" id="GO:0016787">
    <property type="term" value="F:hydrolase activity"/>
    <property type="evidence" value="ECO:0007669"/>
    <property type="project" value="UniProtKB-KW"/>
</dbReference>
<comment type="caution">
    <text evidence="1">The sequence shown here is derived from an EMBL/GenBank/DDBJ whole genome shotgun (WGS) entry which is preliminary data.</text>
</comment>
<dbReference type="EMBL" id="JACIJE010000010">
    <property type="protein sequence ID" value="MBB5691148.1"/>
    <property type="molecule type" value="Genomic_DNA"/>
</dbReference>
<organism evidence="1 2">
    <name type="scientific">Neoroseomonas alkaliterrae</name>
    <dbReference type="NCBI Taxonomy" id="1452450"/>
    <lineage>
        <taxon>Bacteria</taxon>
        <taxon>Pseudomonadati</taxon>
        <taxon>Pseudomonadota</taxon>
        <taxon>Alphaproteobacteria</taxon>
        <taxon>Acetobacterales</taxon>
        <taxon>Acetobacteraceae</taxon>
        <taxon>Neoroseomonas</taxon>
    </lineage>
</organism>
<dbReference type="RefSeq" id="WP_184486544.1">
    <property type="nucleotide sequence ID" value="NZ_JAAEDJ010000019.1"/>
</dbReference>
<keyword evidence="1" id="KW-0378">Hydrolase</keyword>
<reference evidence="1 2" key="1">
    <citation type="submission" date="2020-08" db="EMBL/GenBank/DDBJ databases">
        <title>Genomic Encyclopedia of Type Strains, Phase IV (KMG-IV): sequencing the most valuable type-strain genomes for metagenomic binning, comparative biology and taxonomic classification.</title>
        <authorList>
            <person name="Goeker M."/>
        </authorList>
    </citation>
    <scope>NUCLEOTIDE SEQUENCE [LARGE SCALE GENOMIC DNA]</scope>
    <source>
        <strain evidence="1 2">DSM 25895</strain>
    </source>
</reference>
<gene>
    <name evidence="1" type="ORF">FHS88_003300</name>
</gene>
<accession>A0A840XR79</accession>
<dbReference type="Gene3D" id="3.10.129.10">
    <property type="entry name" value="Hotdog Thioesterase"/>
    <property type="match status" value="1"/>
</dbReference>
<sequence length="144" mass="16056">MREPLCRVLPGWVDHYGHMNLAYYLVAFDLATDALWPSLGLGKAFQAKGLGTFAAESWQAYTREVTEGAPLAFDSEVLAYDAKRLLCRHVMYHAEEGWQAAENEVLYLCVDLGARRVGAWPEEVIARFAARATGAPAKRLALKR</sequence>
<dbReference type="Proteomes" id="UP000562254">
    <property type="component" value="Unassembled WGS sequence"/>
</dbReference>
<dbReference type="CDD" id="cd00586">
    <property type="entry name" value="4HBT"/>
    <property type="match status" value="1"/>
</dbReference>
<dbReference type="InterPro" id="IPR029069">
    <property type="entry name" value="HotDog_dom_sf"/>
</dbReference>
<dbReference type="SUPFAM" id="SSF54637">
    <property type="entry name" value="Thioesterase/thiol ester dehydrase-isomerase"/>
    <property type="match status" value="1"/>
</dbReference>
<evidence type="ECO:0000313" key="1">
    <source>
        <dbReference type="EMBL" id="MBB5691148.1"/>
    </source>
</evidence>
<name>A0A840XR79_9PROT</name>
<protein>
    <submittedName>
        <fullName evidence="1">Acyl-CoA thioester hydrolase</fullName>
        <ecNumber evidence="1">3.1.2.-</ecNumber>
    </submittedName>
</protein>